<comment type="function">
    <text evidence="4">Involved in the system for phosphate transport across the cytoplasmic membrane.</text>
</comment>
<evidence type="ECO:0000256" key="1">
    <source>
        <dbReference type="ARBA" id="ARBA00008725"/>
    </source>
</evidence>
<proteinExistence type="inferred from homology"/>
<dbReference type="GO" id="GO:0006817">
    <property type="term" value="P:phosphate ion transport"/>
    <property type="evidence" value="ECO:0007669"/>
    <property type="project" value="UniProtKB-UniRule"/>
</dbReference>
<evidence type="ECO:0000256" key="3">
    <source>
        <dbReference type="ARBA" id="ARBA00022729"/>
    </source>
</evidence>
<evidence type="ECO:0000256" key="2">
    <source>
        <dbReference type="ARBA" id="ARBA00022448"/>
    </source>
</evidence>
<dbReference type="SUPFAM" id="SSF53850">
    <property type="entry name" value="Periplasmic binding protein-like II"/>
    <property type="match status" value="1"/>
</dbReference>
<organism evidence="6 7">
    <name type="scientific">Pedobacter frigoris</name>
    <dbReference type="NCBI Taxonomy" id="2571272"/>
    <lineage>
        <taxon>Bacteria</taxon>
        <taxon>Pseudomonadati</taxon>
        <taxon>Bacteroidota</taxon>
        <taxon>Sphingobacteriia</taxon>
        <taxon>Sphingobacteriales</taxon>
        <taxon>Sphingobacteriaceae</taxon>
        <taxon>Pedobacter</taxon>
    </lineage>
</organism>
<dbReference type="PANTHER" id="PTHR30570">
    <property type="entry name" value="PERIPLASMIC PHOSPHATE BINDING COMPONENT OF PHOSPHATE ABC TRANSPORTER"/>
    <property type="match status" value="1"/>
</dbReference>
<accession>A0A4U1CPN8</accession>
<dbReference type="OrthoDB" id="9783488at2"/>
<evidence type="ECO:0000259" key="5">
    <source>
        <dbReference type="Pfam" id="PF12849"/>
    </source>
</evidence>
<dbReference type="GO" id="GO:0042301">
    <property type="term" value="F:phosphate ion binding"/>
    <property type="evidence" value="ECO:0007669"/>
    <property type="project" value="UniProtKB-UniRule"/>
</dbReference>
<dbReference type="Gene3D" id="3.40.190.10">
    <property type="entry name" value="Periplasmic binding protein-like II"/>
    <property type="match status" value="2"/>
</dbReference>
<keyword evidence="7" id="KW-1185">Reference proteome</keyword>
<feature type="domain" description="PBP" evidence="5">
    <location>
        <begin position="35"/>
        <end position="284"/>
    </location>
</feature>
<name>A0A4U1CPN8_9SPHI</name>
<dbReference type="InterPro" id="IPR011862">
    <property type="entry name" value="Phos-bd"/>
</dbReference>
<comment type="caution">
    <text evidence="6">The sequence shown here is derived from an EMBL/GenBank/DDBJ whole genome shotgun (WGS) entry which is preliminary data.</text>
</comment>
<evidence type="ECO:0000256" key="4">
    <source>
        <dbReference type="RuleBase" id="RU367119"/>
    </source>
</evidence>
<dbReference type="CDD" id="cd13654">
    <property type="entry name" value="PBP2_phosphate_like_2"/>
    <property type="match status" value="1"/>
</dbReference>
<dbReference type="PANTHER" id="PTHR30570:SF1">
    <property type="entry name" value="PHOSPHATE-BINDING PROTEIN PSTS"/>
    <property type="match status" value="1"/>
</dbReference>
<dbReference type="InterPro" id="IPR024370">
    <property type="entry name" value="PBP_domain"/>
</dbReference>
<keyword evidence="3" id="KW-0732">Signal</keyword>
<comment type="similarity">
    <text evidence="1 4">Belongs to the PstS family.</text>
</comment>
<evidence type="ECO:0000313" key="7">
    <source>
        <dbReference type="Proteomes" id="UP000307244"/>
    </source>
</evidence>
<evidence type="ECO:0000313" key="6">
    <source>
        <dbReference type="EMBL" id="TKC07445.1"/>
    </source>
</evidence>
<dbReference type="Pfam" id="PF12849">
    <property type="entry name" value="PBP_like_2"/>
    <property type="match status" value="1"/>
</dbReference>
<dbReference type="Proteomes" id="UP000307244">
    <property type="component" value="Unassembled WGS sequence"/>
</dbReference>
<protein>
    <recommendedName>
        <fullName evidence="4">Phosphate-binding protein</fullName>
    </recommendedName>
</protein>
<sequence>MTCPGIVKLYDMFRCYFLLLLCPLIWCSCFKAYKGKINIDGSSSVYPLTEAVAEEFRKQHADIRISVGISGTGGGFKKFLRGETDISNASRPISPEELKISRTNGIEFIEIPVCYDGMAIVVSPKNTFVDYITVAELKRMWSPQSQGKINSWKQVRDSWPDVPLNLYGAGTSSGTYDYFTEAINGKAKASRGDYTASEDDNVLVQGVSSDIGGLGYFGLAYFTENKAKLKLVPVKYSTESEAVFPNDSTVQHGKYQPLSRPEFIYVNLKSAKKTYVQEFIKFYLEHASSLAQEVGYVPLPQAVYRLSHLRFTRGSTGSVFENKSIVGANLLQLLSKQE</sequence>
<dbReference type="NCBIfam" id="TIGR02136">
    <property type="entry name" value="ptsS_2"/>
    <property type="match status" value="1"/>
</dbReference>
<dbReference type="EMBL" id="SWBQ01000002">
    <property type="protein sequence ID" value="TKC07445.1"/>
    <property type="molecule type" value="Genomic_DNA"/>
</dbReference>
<reference evidence="6 7" key="1">
    <citation type="submission" date="2019-04" db="EMBL/GenBank/DDBJ databases">
        <title>Pedobacter sp. RP-3-15 sp. nov., isolated from Arctic soil.</title>
        <authorList>
            <person name="Dahal R.H."/>
            <person name="Kim D.-U."/>
        </authorList>
    </citation>
    <scope>NUCLEOTIDE SEQUENCE [LARGE SCALE GENOMIC DNA]</scope>
    <source>
        <strain evidence="6 7">RP-3-15</strain>
    </source>
</reference>
<keyword evidence="4" id="KW-0592">Phosphate transport</keyword>
<dbReference type="AlphaFoldDB" id="A0A4U1CPN8"/>
<dbReference type="InterPro" id="IPR050811">
    <property type="entry name" value="Phosphate_ABC_transporter"/>
</dbReference>
<keyword evidence="2 4" id="KW-0813">Transport</keyword>
<gene>
    <name evidence="6" type="ORF">FA047_09370</name>
</gene>